<accession>A0A2M8LTM9</accession>
<dbReference type="AlphaFoldDB" id="A0A2M8LTM9"/>
<evidence type="ECO:0000256" key="1">
    <source>
        <dbReference type="SAM" id="MobiDB-lite"/>
    </source>
</evidence>
<dbReference type="RefSeq" id="WP_100203944.1">
    <property type="nucleotide sequence ID" value="NZ_PGGW01000066.1"/>
</dbReference>
<dbReference type="Proteomes" id="UP000230407">
    <property type="component" value="Unassembled WGS sequence"/>
</dbReference>
<feature type="region of interest" description="Disordered" evidence="1">
    <location>
        <begin position="1"/>
        <end position="45"/>
    </location>
</feature>
<evidence type="ECO:0000313" key="4">
    <source>
        <dbReference type="Proteomes" id="UP000230407"/>
    </source>
</evidence>
<comment type="caution">
    <text evidence="3">The sequence shown here is derived from an EMBL/GenBank/DDBJ whole genome shotgun (WGS) entry which is preliminary data.</text>
</comment>
<reference evidence="3 4" key="1">
    <citation type="submission" date="2017-11" db="EMBL/GenBank/DDBJ databases">
        <title>Streptomyces carmine sp. nov., a novel actinomycete isolated from Sophora alopecuroides in Xinjiang, China.</title>
        <authorList>
            <person name="Wang Y."/>
            <person name="Luo X."/>
            <person name="Wan C."/>
            <person name="Zhang L."/>
        </authorList>
    </citation>
    <scope>NUCLEOTIDE SEQUENCE [LARGE SCALE GENOMIC DNA]</scope>
    <source>
        <strain evidence="3 4">TRM SA0054</strain>
    </source>
</reference>
<name>A0A2M8LTM9_9ACTN</name>
<keyword evidence="4" id="KW-1185">Reference proteome</keyword>
<evidence type="ECO:0000259" key="2">
    <source>
        <dbReference type="Pfam" id="PF04149"/>
    </source>
</evidence>
<proteinExistence type="predicted"/>
<gene>
    <name evidence="3" type="ORF">CUT44_23640</name>
</gene>
<organism evidence="3 4">
    <name type="scientific">Streptomyces carminius</name>
    <dbReference type="NCBI Taxonomy" id="2665496"/>
    <lineage>
        <taxon>Bacteria</taxon>
        <taxon>Bacillati</taxon>
        <taxon>Actinomycetota</taxon>
        <taxon>Actinomycetes</taxon>
        <taxon>Kitasatosporales</taxon>
        <taxon>Streptomycetaceae</taxon>
        <taxon>Streptomyces</taxon>
    </lineage>
</organism>
<sequence>MPRISRPELGGAVWRRSSHSNQAGGNCVEVADGSPTHIPVRDSKTPDGPVLAFPATSWAAFTAELKAGHRI</sequence>
<dbReference type="InterPro" id="IPR007278">
    <property type="entry name" value="DUF397"/>
</dbReference>
<dbReference type="EMBL" id="PGGW01000066">
    <property type="protein sequence ID" value="PJE95300.1"/>
    <property type="molecule type" value="Genomic_DNA"/>
</dbReference>
<evidence type="ECO:0000313" key="3">
    <source>
        <dbReference type="EMBL" id="PJE95300.1"/>
    </source>
</evidence>
<protein>
    <submittedName>
        <fullName evidence="3">DUF397 domain-containing protein</fullName>
    </submittedName>
</protein>
<feature type="domain" description="DUF397" evidence="2">
    <location>
        <begin position="12"/>
        <end position="66"/>
    </location>
</feature>
<dbReference type="Pfam" id="PF04149">
    <property type="entry name" value="DUF397"/>
    <property type="match status" value="1"/>
</dbReference>